<comment type="similarity">
    <text evidence="10">Belongs to the P22likevirus tail fiber protein family.</text>
</comment>
<keyword evidence="8" id="KW-0378">Hydrolase</keyword>
<dbReference type="GO" id="GO:0019062">
    <property type="term" value="P:virion attachment to host cell"/>
    <property type="evidence" value="ECO:0007669"/>
    <property type="project" value="UniProtKB-KW"/>
</dbReference>
<accession>A0A8S5NV34</accession>
<evidence type="ECO:0000256" key="5">
    <source>
        <dbReference type="ARBA" id="ARBA00022732"/>
    </source>
</evidence>
<evidence type="ECO:0000313" key="17">
    <source>
        <dbReference type="EMBL" id="DAD98653.1"/>
    </source>
</evidence>
<evidence type="ECO:0000256" key="3">
    <source>
        <dbReference type="ARBA" id="ARBA00022672"/>
    </source>
</evidence>
<dbReference type="GO" id="GO:0052775">
    <property type="term" value="F:endo-1,3-alpha-L-rhamnosidase activity"/>
    <property type="evidence" value="ECO:0007669"/>
    <property type="project" value="UniProtKB-ARBA"/>
</dbReference>
<evidence type="ECO:0000256" key="4">
    <source>
        <dbReference type="ARBA" id="ARBA00022717"/>
    </source>
</evidence>
<dbReference type="GO" id="GO:0098024">
    <property type="term" value="C:virus tail, fiber"/>
    <property type="evidence" value="ECO:0007669"/>
    <property type="project" value="UniProtKB-KW"/>
</dbReference>
<dbReference type="InterPro" id="IPR024535">
    <property type="entry name" value="RHGA/B-epi-like_pectate_lyase"/>
</dbReference>
<keyword evidence="3" id="KW-1230">Viral tail fiber protein</keyword>
<keyword evidence="4" id="KW-1235">Degradation of host cell envelope components during virus entry</keyword>
<evidence type="ECO:0000256" key="6">
    <source>
        <dbReference type="ARBA" id="ARBA00022804"/>
    </source>
</evidence>
<feature type="domain" description="Rhamnogalacturonase A/B/Epimerase-like pectate lyase" evidence="16">
    <location>
        <begin position="146"/>
        <end position="223"/>
    </location>
</feature>
<organism evidence="17">
    <name type="scientific">Podoviridae sp. ctHPE11</name>
    <dbReference type="NCBI Taxonomy" id="2825235"/>
    <lineage>
        <taxon>Viruses</taxon>
        <taxon>Duplodnaviria</taxon>
        <taxon>Heunggongvirae</taxon>
        <taxon>Uroviricota</taxon>
        <taxon>Caudoviricetes</taxon>
    </lineage>
</organism>
<sequence>MTDSINANVVVSMPSQLFTMARSFKAVANGKIYIGKIDTDPVNPENQIQVYVENEDGSHVPVSQPIIINAAGYPVYNGQIAKFVTVQGHSMAVYDAYGAQQFNFPNVLKYDPDQFKLLIGGTDGSKYIGFGASTVYDAIRKTPQYYGAKADGLTSDSDAINAAALAAFNNGGGEIFYPPGVYLIDSPIILYTGVHHKGSGKRATFLYVKKGSNTDVFKTHGFGVVENLSDAPYGFSIKDMTIDGNYLDLQRDTNSWRTCDTVNNDYGTAIKIFGSMYHIDVEINNVAEHALYSEGYGSFHDNQEHASEVRITGRISGREGVVFRGPGDINLDYIVFGLCGLPPYSARLTATSQQSLLYPGESCHGIVLDNQSPYTGHVDINYIHVYAVYYGYGFKTLGVNRFNARHVCVDNSLGGYWFTNGAHGVVAIAEARACGRMPDNYTGDSISPLRDMLLDNGKIWTLNINIKAQRYSPSIDDDGYQIAISGNNNVVTINQIGQLQSDNAPIKASLLSVTGDNNNVTFTSKRIKGNLCYLSGGGNNIRGSCDNLFSGSALIRDAVNSTTICFANSVDITAKGLSSDCTGFNSIGTCASENIRLITSGANGYNRFLGDRMAALNRTCTWTIMATVGNSINGKSTDDYIEWNMPNPTGSESNEVDIEHNFLYAPTPNQIAVLGFRQPAGSAEGATLSPIEIIGTPSESSFRIRYHWSGPLSSGSAPIVMFRIR</sequence>
<evidence type="ECO:0000256" key="8">
    <source>
        <dbReference type="ARBA" id="ARBA00023295"/>
    </source>
</evidence>
<keyword evidence="6" id="KW-1161">Viral attachment to host cell</keyword>
<keyword evidence="5" id="KW-1227">Viral tail protein</keyword>
<feature type="domain" description="Bacteriophage P22 tailspike N-terminal" evidence="15">
    <location>
        <begin position="4"/>
        <end position="114"/>
    </location>
</feature>
<dbReference type="InterPro" id="IPR009093">
    <property type="entry name" value="P22_tailspike_N"/>
</dbReference>
<dbReference type="FunFam" id="2.170.14.10:FF:000001">
    <property type="entry name" value="Tail spike protein"/>
    <property type="match status" value="1"/>
</dbReference>
<dbReference type="SUPFAM" id="SSF51327">
    <property type="entry name" value="Head-binding domain of phage P22 tailspike protein"/>
    <property type="match status" value="1"/>
</dbReference>
<dbReference type="InterPro" id="IPR011050">
    <property type="entry name" value="Pectin_lyase_fold/virulence"/>
</dbReference>
<dbReference type="GO" id="GO:0098994">
    <property type="term" value="P:symbiont entry into host cell via disruption of host cell envelope"/>
    <property type="evidence" value="ECO:0007669"/>
    <property type="project" value="UniProtKB-KW"/>
</dbReference>
<evidence type="ECO:0000256" key="7">
    <source>
        <dbReference type="ARBA" id="ARBA00022844"/>
    </source>
</evidence>
<comment type="subcellular location">
    <subcellularLocation>
        <location evidence="1">Virion</location>
    </subcellularLocation>
</comment>
<evidence type="ECO:0000256" key="2">
    <source>
        <dbReference type="ARBA" id="ARBA00022581"/>
    </source>
</evidence>
<dbReference type="InterPro" id="IPR036730">
    <property type="entry name" value="P22_tailspike_N_sf"/>
</dbReference>
<evidence type="ECO:0000256" key="11">
    <source>
        <dbReference type="ARBA" id="ARBA00072049"/>
    </source>
</evidence>
<dbReference type="InterPro" id="IPR012334">
    <property type="entry name" value="Pectin_lyas_fold"/>
</dbReference>
<evidence type="ECO:0000256" key="13">
    <source>
        <dbReference type="ARBA" id="ARBA00079317"/>
    </source>
</evidence>
<dbReference type="Gene3D" id="2.170.14.10">
    <property type="entry name" value="Phage P22 tailspike-like, N-terminal domain"/>
    <property type="match status" value="1"/>
</dbReference>
<dbReference type="Pfam" id="PF09008">
    <property type="entry name" value="Head_binding"/>
    <property type="match status" value="1"/>
</dbReference>
<reference evidence="17" key="1">
    <citation type="journal article" date="2021" name="Proc. Natl. Acad. Sci. U.S.A.">
        <title>A Catalog of Tens of Thousands of Viruses from Human Metagenomes Reveals Hidden Associations with Chronic Diseases.</title>
        <authorList>
            <person name="Tisza M.J."/>
            <person name="Buck C.B."/>
        </authorList>
    </citation>
    <scope>NUCLEOTIDE SEQUENCE</scope>
    <source>
        <strain evidence="17">CtHPE11</strain>
    </source>
</reference>
<keyword evidence="7" id="KW-0946">Virion</keyword>
<dbReference type="Gene3D" id="2.160.20.10">
    <property type="entry name" value="Single-stranded right-handed beta-helix, Pectin lyase-like"/>
    <property type="match status" value="1"/>
</dbReference>
<protein>
    <recommendedName>
        <fullName evidence="11">Tail spike protein</fullName>
    </recommendedName>
    <alternativeName>
        <fullName evidence="13">Endo-1,3-alpha-L-rhamnosidase</fullName>
    </alternativeName>
    <alternativeName>
        <fullName evidence="12">Endorhamnosidase</fullName>
    </alternativeName>
</protein>
<keyword evidence="14" id="KW-1237">Degradation of host lipopolysaccharides during virus entry</keyword>
<evidence type="ECO:0000259" key="16">
    <source>
        <dbReference type="Pfam" id="PF12708"/>
    </source>
</evidence>
<name>A0A8S5NV34_9CAUD</name>
<evidence type="ECO:0000256" key="14">
    <source>
        <dbReference type="ARBA" id="ARBA00084106"/>
    </source>
</evidence>
<evidence type="ECO:0000259" key="15">
    <source>
        <dbReference type="Pfam" id="PF09008"/>
    </source>
</evidence>
<dbReference type="GO" id="GO:0098995">
    <property type="term" value="P:symbiont entry into host cell via disruption of host cell envelope lipopolysaccharide"/>
    <property type="evidence" value="ECO:0007669"/>
    <property type="project" value="UniProtKB-KW"/>
</dbReference>
<evidence type="ECO:0000256" key="9">
    <source>
        <dbReference type="ARBA" id="ARBA00023296"/>
    </source>
</evidence>
<dbReference type="Pfam" id="PF12708">
    <property type="entry name" value="Pect-lyase_RHGA_epim"/>
    <property type="match status" value="1"/>
</dbReference>
<proteinExistence type="inferred from homology"/>
<keyword evidence="9" id="KW-1160">Virus entry into host cell</keyword>
<keyword evidence="8" id="KW-0326">Glycosidase</keyword>
<dbReference type="EMBL" id="BK015265">
    <property type="protein sequence ID" value="DAD98653.1"/>
    <property type="molecule type" value="Genomic_DNA"/>
</dbReference>
<evidence type="ECO:0000256" key="1">
    <source>
        <dbReference type="ARBA" id="ARBA00004328"/>
    </source>
</evidence>
<evidence type="ECO:0000256" key="10">
    <source>
        <dbReference type="ARBA" id="ARBA00061557"/>
    </source>
</evidence>
<keyword evidence="2" id="KW-0945">Host-virus interaction</keyword>
<evidence type="ECO:0000256" key="12">
    <source>
        <dbReference type="ARBA" id="ARBA00075531"/>
    </source>
</evidence>
<dbReference type="SUPFAM" id="SSF51126">
    <property type="entry name" value="Pectin lyase-like"/>
    <property type="match status" value="1"/>
</dbReference>